<reference evidence="8 9" key="1">
    <citation type="journal article" date="2012" name="J. Bacteriol.">
        <title>Genome Sequence of Strain IMCC14465, Isolated from the East Sea, Belonging to the PS1 Clade of Alphaproteobacteria.</title>
        <authorList>
            <person name="Yang S.J."/>
            <person name="Kang I."/>
            <person name="Cho J.C."/>
        </authorList>
    </citation>
    <scope>NUCLEOTIDE SEQUENCE [LARGE SCALE GENOMIC DNA]</scope>
    <source>
        <strain evidence="8 9">IMCC14465</strain>
    </source>
</reference>
<evidence type="ECO:0000313" key="8">
    <source>
        <dbReference type="EMBL" id="EJW21401.1"/>
    </source>
</evidence>
<feature type="domain" description="Thioredoxin-like fold" evidence="7">
    <location>
        <begin position="92"/>
        <end position="256"/>
    </location>
</feature>
<dbReference type="PANTHER" id="PTHR13887:SF14">
    <property type="entry name" value="DISULFIDE BOND FORMATION PROTEIN D"/>
    <property type="match status" value="1"/>
</dbReference>
<dbReference type="AlphaFoldDB" id="J9DHL5"/>
<keyword evidence="9" id="KW-1185">Reference proteome</keyword>
<dbReference type="InterPro" id="IPR012336">
    <property type="entry name" value="Thioredoxin-like_fold"/>
</dbReference>
<dbReference type="STRING" id="1220535.IMCC14465_11970"/>
<gene>
    <name evidence="8" type="ORF">IMCC14465_11970</name>
</gene>
<accession>J9DHL5</accession>
<evidence type="ECO:0000259" key="7">
    <source>
        <dbReference type="Pfam" id="PF13462"/>
    </source>
</evidence>
<keyword evidence="6" id="KW-1133">Transmembrane helix</keyword>
<keyword evidence="2" id="KW-0732">Signal</keyword>
<evidence type="ECO:0000256" key="5">
    <source>
        <dbReference type="ARBA" id="ARBA00023284"/>
    </source>
</evidence>
<dbReference type="PATRIC" id="fig|1220535.3.peg.1191"/>
<comment type="caution">
    <text evidence="8">The sequence shown here is derived from an EMBL/GenBank/DDBJ whole genome shotgun (WGS) entry which is preliminary data.</text>
</comment>
<dbReference type="InterPro" id="IPR036249">
    <property type="entry name" value="Thioredoxin-like_sf"/>
</dbReference>
<keyword evidence="6" id="KW-0812">Transmembrane</keyword>
<dbReference type="SUPFAM" id="SSF52833">
    <property type="entry name" value="Thioredoxin-like"/>
    <property type="match status" value="1"/>
</dbReference>
<feature type="transmembrane region" description="Helical" evidence="6">
    <location>
        <begin position="23"/>
        <end position="43"/>
    </location>
</feature>
<keyword evidence="6" id="KW-0472">Membrane</keyword>
<evidence type="ECO:0000256" key="6">
    <source>
        <dbReference type="SAM" id="Phobius"/>
    </source>
</evidence>
<name>J9DHL5_9PROT</name>
<proteinExistence type="inferred from homology"/>
<comment type="similarity">
    <text evidence="1">Belongs to the thioredoxin family. DsbA subfamily.</text>
</comment>
<dbReference type="PANTHER" id="PTHR13887">
    <property type="entry name" value="GLUTATHIONE S-TRANSFERASE KAPPA"/>
    <property type="match status" value="1"/>
</dbReference>
<keyword evidence="4" id="KW-1015">Disulfide bond</keyword>
<evidence type="ECO:0000256" key="2">
    <source>
        <dbReference type="ARBA" id="ARBA00022729"/>
    </source>
</evidence>
<dbReference type="Gene3D" id="3.40.30.10">
    <property type="entry name" value="Glutaredoxin"/>
    <property type="match status" value="1"/>
</dbReference>
<organism evidence="8 9">
    <name type="scientific">alpha proteobacterium IMCC14465</name>
    <dbReference type="NCBI Taxonomy" id="1220535"/>
    <lineage>
        <taxon>Bacteria</taxon>
        <taxon>Pseudomonadati</taxon>
        <taxon>Pseudomonadota</taxon>
        <taxon>Alphaproteobacteria</taxon>
        <taxon>PS1 clade</taxon>
    </lineage>
</organism>
<dbReference type="eggNOG" id="COG1651">
    <property type="taxonomic scope" value="Bacteria"/>
</dbReference>
<dbReference type="Pfam" id="PF13462">
    <property type="entry name" value="Thioredoxin_4"/>
    <property type="match status" value="1"/>
</dbReference>
<protein>
    <recommendedName>
        <fullName evidence="7">Thioredoxin-like fold domain-containing protein</fullName>
    </recommendedName>
</protein>
<evidence type="ECO:0000313" key="9">
    <source>
        <dbReference type="Proteomes" id="UP000004836"/>
    </source>
</evidence>
<dbReference type="Proteomes" id="UP000004836">
    <property type="component" value="Unassembled WGS sequence"/>
</dbReference>
<evidence type="ECO:0000256" key="1">
    <source>
        <dbReference type="ARBA" id="ARBA00005791"/>
    </source>
</evidence>
<keyword evidence="5" id="KW-0676">Redox-active center</keyword>
<dbReference type="EMBL" id="ALYF01000003">
    <property type="protein sequence ID" value="EJW21401.1"/>
    <property type="molecule type" value="Genomic_DNA"/>
</dbReference>
<evidence type="ECO:0000256" key="4">
    <source>
        <dbReference type="ARBA" id="ARBA00023157"/>
    </source>
</evidence>
<keyword evidence="3" id="KW-0560">Oxidoreductase</keyword>
<dbReference type="GO" id="GO:0016491">
    <property type="term" value="F:oxidoreductase activity"/>
    <property type="evidence" value="ECO:0007669"/>
    <property type="project" value="UniProtKB-KW"/>
</dbReference>
<dbReference type="CDD" id="cd02972">
    <property type="entry name" value="DsbA_family"/>
    <property type="match status" value="1"/>
</dbReference>
<evidence type="ECO:0000256" key="3">
    <source>
        <dbReference type="ARBA" id="ARBA00023002"/>
    </source>
</evidence>
<sequence length="275" mass="30246">MIRKFQAYDALEVYNRKQIMKQLNLILTSIAMLVCLAVLVSVLTDMDGQQSAPATVEMMNDAAPEIVKAASSDAQIIDVKSGGALDTPNPLGEITVGDANAPIKVYEYASLTCGHCAAFHNDVLPDLKTRYVDTGLVQFNFRPFPLDPYAMTGAMLVQCAAPQTRMAFLETLFKRQMQWVRSDDPLNSLRAYAKQAGMSGENFVMCLQSEDNLTAVRSMYSAAKDELGVQSTPTFFVNGEKVAGNIGLEKFKEMFDEKLKKMGIEVPQEKESSGL</sequence>